<gene>
    <name evidence="1" type="ORF">UC3_01992</name>
</gene>
<dbReference type="Proteomes" id="UP000013785">
    <property type="component" value="Unassembled WGS sequence"/>
</dbReference>
<comment type="caution">
    <text evidence="1">The sequence shown here is derived from an EMBL/GenBank/DDBJ whole genome shotgun (WGS) entry which is preliminary data.</text>
</comment>
<evidence type="ECO:0000313" key="2">
    <source>
        <dbReference type="Proteomes" id="UP000013785"/>
    </source>
</evidence>
<sequence>MPTRTELNSAKRRVKLLLSAQEDSYESWLYEKHCQFIEEKDTVILEALAQYVKQKGMASK</sequence>
<dbReference type="OrthoDB" id="2920780at2"/>
<dbReference type="PATRIC" id="fig|1158610.3.peg.1985"/>
<protein>
    <submittedName>
        <fullName evidence="1">Uncharacterized protein</fullName>
    </submittedName>
</protein>
<dbReference type="HOGENOM" id="CLU_2934324_0_0_9"/>
<name>R3WMG0_9ENTE</name>
<dbReference type="RefSeq" id="WP_010768654.1">
    <property type="nucleotide sequence ID" value="NZ_ASWE01000002.1"/>
</dbReference>
<organism evidence="1 2">
    <name type="scientific">Enterococcus phoeniculicola ATCC BAA-412</name>
    <dbReference type="NCBI Taxonomy" id="1158610"/>
    <lineage>
        <taxon>Bacteria</taxon>
        <taxon>Bacillati</taxon>
        <taxon>Bacillota</taxon>
        <taxon>Bacilli</taxon>
        <taxon>Lactobacillales</taxon>
        <taxon>Enterococcaceae</taxon>
        <taxon>Enterococcus</taxon>
    </lineage>
</organism>
<dbReference type="STRING" id="154621.RV11_GL003168"/>
<accession>R3WMG0</accession>
<dbReference type="AlphaFoldDB" id="R3WMG0"/>
<keyword evidence="2" id="KW-1185">Reference proteome</keyword>
<dbReference type="EMBL" id="AJAT01000016">
    <property type="protein sequence ID" value="EOL43015.1"/>
    <property type="molecule type" value="Genomic_DNA"/>
</dbReference>
<proteinExistence type="predicted"/>
<reference evidence="1 2" key="1">
    <citation type="submission" date="2013-02" db="EMBL/GenBank/DDBJ databases">
        <title>The Genome Sequence of Enterococcus phoeniculicola BAA-412.</title>
        <authorList>
            <consortium name="The Broad Institute Genome Sequencing Platform"/>
            <consortium name="The Broad Institute Genome Sequencing Center for Infectious Disease"/>
            <person name="Earl A.M."/>
            <person name="Gilmore M.S."/>
            <person name="Lebreton F."/>
            <person name="Walker B."/>
            <person name="Young S.K."/>
            <person name="Zeng Q."/>
            <person name="Gargeya S."/>
            <person name="Fitzgerald M."/>
            <person name="Haas B."/>
            <person name="Abouelleil A."/>
            <person name="Alvarado L."/>
            <person name="Arachchi H.M."/>
            <person name="Berlin A.M."/>
            <person name="Chapman S.B."/>
            <person name="Dewar J."/>
            <person name="Goldberg J."/>
            <person name="Griggs A."/>
            <person name="Gujja S."/>
            <person name="Hansen M."/>
            <person name="Howarth C."/>
            <person name="Imamovic A."/>
            <person name="Larimer J."/>
            <person name="McCowan C."/>
            <person name="Murphy C."/>
            <person name="Neiman D."/>
            <person name="Pearson M."/>
            <person name="Priest M."/>
            <person name="Roberts A."/>
            <person name="Saif S."/>
            <person name="Shea T."/>
            <person name="Sisk P."/>
            <person name="Sykes S."/>
            <person name="Wortman J."/>
            <person name="Nusbaum C."/>
            <person name="Birren B."/>
        </authorList>
    </citation>
    <scope>NUCLEOTIDE SEQUENCE [LARGE SCALE GENOMIC DNA]</scope>
    <source>
        <strain evidence="1 2">ATCC BAA-412</strain>
    </source>
</reference>
<evidence type="ECO:0000313" key="1">
    <source>
        <dbReference type="EMBL" id="EOL43015.1"/>
    </source>
</evidence>